<sequence>MAYYSALHGSHLRMERELHNALIVKPFPSSSASLSTTDIYTAIQNASDKTIFIGSITTFPPDFIVELPNRFLRYKILSMNPITYQDQTLTIIPWSNSYRAETTSWTLPVSIKILGIPPHALSEEYLLPVVAPFCDVHHSYFNQISGVSIVFGYAKDLEPFLHPTSFQYHIEDPTTQKSIHLI</sequence>
<name>A0A8T0QA54_PANVG</name>
<evidence type="ECO:0000313" key="1">
    <source>
        <dbReference type="EMBL" id="KAG2570770.1"/>
    </source>
</evidence>
<dbReference type="Proteomes" id="UP000823388">
    <property type="component" value="Chromosome 7K"/>
</dbReference>
<organism evidence="1 2">
    <name type="scientific">Panicum virgatum</name>
    <name type="common">Blackwell switchgrass</name>
    <dbReference type="NCBI Taxonomy" id="38727"/>
    <lineage>
        <taxon>Eukaryota</taxon>
        <taxon>Viridiplantae</taxon>
        <taxon>Streptophyta</taxon>
        <taxon>Embryophyta</taxon>
        <taxon>Tracheophyta</taxon>
        <taxon>Spermatophyta</taxon>
        <taxon>Magnoliopsida</taxon>
        <taxon>Liliopsida</taxon>
        <taxon>Poales</taxon>
        <taxon>Poaceae</taxon>
        <taxon>PACMAD clade</taxon>
        <taxon>Panicoideae</taxon>
        <taxon>Panicodae</taxon>
        <taxon>Paniceae</taxon>
        <taxon>Panicinae</taxon>
        <taxon>Panicum</taxon>
        <taxon>Panicum sect. Hiantes</taxon>
    </lineage>
</organism>
<protein>
    <submittedName>
        <fullName evidence="1">Uncharacterized protein</fullName>
    </submittedName>
</protein>
<accession>A0A8T0QA54</accession>
<evidence type="ECO:0000313" key="2">
    <source>
        <dbReference type="Proteomes" id="UP000823388"/>
    </source>
</evidence>
<comment type="caution">
    <text evidence="1">The sequence shown here is derived from an EMBL/GenBank/DDBJ whole genome shotgun (WGS) entry which is preliminary data.</text>
</comment>
<proteinExistence type="predicted"/>
<keyword evidence="2" id="KW-1185">Reference proteome</keyword>
<reference evidence="1 2" key="1">
    <citation type="submission" date="2020-05" db="EMBL/GenBank/DDBJ databases">
        <title>WGS assembly of Panicum virgatum.</title>
        <authorList>
            <person name="Lovell J.T."/>
            <person name="Jenkins J."/>
            <person name="Shu S."/>
            <person name="Juenger T.E."/>
            <person name="Schmutz J."/>
        </authorList>
    </citation>
    <scope>NUCLEOTIDE SEQUENCE [LARGE SCALE GENOMIC DNA]</scope>
    <source>
        <strain evidence="2">cv. AP13</strain>
    </source>
</reference>
<dbReference type="AlphaFoldDB" id="A0A8T0QA54"/>
<dbReference type="EMBL" id="CM029049">
    <property type="protein sequence ID" value="KAG2570770.1"/>
    <property type="molecule type" value="Genomic_DNA"/>
</dbReference>
<gene>
    <name evidence="1" type="ORF">PVAP13_7KG101009</name>
</gene>